<evidence type="ECO:0000313" key="2">
    <source>
        <dbReference type="EMBL" id="KAK4030192.1"/>
    </source>
</evidence>
<proteinExistence type="predicted"/>
<comment type="caution">
    <text evidence="2">The sequence shown here is derived from an EMBL/GenBank/DDBJ whole genome shotgun (WGS) entry which is preliminary data.</text>
</comment>
<feature type="region of interest" description="Disordered" evidence="1">
    <location>
        <begin position="34"/>
        <end position="78"/>
    </location>
</feature>
<evidence type="ECO:0000313" key="3">
    <source>
        <dbReference type="Proteomes" id="UP001234178"/>
    </source>
</evidence>
<dbReference type="Proteomes" id="UP001234178">
    <property type="component" value="Unassembled WGS sequence"/>
</dbReference>
<evidence type="ECO:0000256" key="1">
    <source>
        <dbReference type="SAM" id="MobiDB-lite"/>
    </source>
</evidence>
<gene>
    <name evidence="2" type="ORF">OUZ56_023169</name>
</gene>
<reference evidence="2 3" key="1">
    <citation type="journal article" date="2023" name="Nucleic Acids Res.">
        <title>The hologenome of Daphnia magna reveals possible DNA methylation and microbiome-mediated evolution of the host genome.</title>
        <authorList>
            <person name="Chaturvedi A."/>
            <person name="Li X."/>
            <person name="Dhandapani V."/>
            <person name="Marshall H."/>
            <person name="Kissane S."/>
            <person name="Cuenca-Cambronero M."/>
            <person name="Asole G."/>
            <person name="Calvet F."/>
            <person name="Ruiz-Romero M."/>
            <person name="Marangio P."/>
            <person name="Guigo R."/>
            <person name="Rago D."/>
            <person name="Mirbahai L."/>
            <person name="Eastwood N."/>
            <person name="Colbourne J.K."/>
            <person name="Zhou J."/>
            <person name="Mallon E."/>
            <person name="Orsini L."/>
        </authorList>
    </citation>
    <scope>NUCLEOTIDE SEQUENCE [LARGE SCALE GENOMIC DNA]</scope>
    <source>
        <strain evidence="2">LRV0_1</strain>
    </source>
</reference>
<feature type="compositionally biased region" description="Polar residues" evidence="1">
    <location>
        <begin position="67"/>
        <end position="78"/>
    </location>
</feature>
<keyword evidence="3" id="KW-1185">Reference proteome</keyword>
<feature type="region of interest" description="Disordered" evidence="1">
    <location>
        <begin position="171"/>
        <end position="193"/>
    </location>
</feature>
<dbReference type="PANTHER" id="PTHR32046:SF14">
    <property type="match status" value="1"/>
</dbReference>
<dbReference type="PANTHER" id="PTHR32046">
    <property type="entry name" value="G DOMAIN-CONTAINING PROTEIN"/>
    <property type="match status" value="1"/>
</dbReference>
<dbReference type="EMBL" id="JAOYFB010000039">
    <property type="protein sequence ID" value="KAK4030192.1"/>
    <property type="molecule type" value="Genomic_DNA"/>
</dbReference>
<organism evidence="2 3">
    <name type="scientific">Daphnia magna</name>
    <dbReference type="NCBI Taxonomy" id="35525"/>
    <lineage>
        <taxon>Eukaryota</taxon>
        <taxon>Metazoa</taxon>
        <taxon>Ecdysozoa</taxon>
        <taxon>Arthropoda</taxon>
        <taxon>Crustacea</taxon>
        <taxon>Branchiopoda</taxon>
        <taxon>Diplostraca</taxon>
        <taxon>Cladocera</taxon>
        <taxon>Anomopoda</taxon>
        <taxon>Daphniidae</taxon>
        <taxon>Daphnia</taxon>
    </lineage>
</organism>
<accession>A0ABR0AYH4</accession>
<sequence>MARDILSSNVIFSTPHKRQKKSHCDDIAYSAMHNHLHDNEPSNDVSSRRTTRSISRNQARDVVSEEISASTNGVDSSLTKNNVSTTELAGTNIHQIPSGPQISHQILTTSNTMPSSEIVKVKRGRGRPRKYPRPESVPAVVPCAVVLNPPSLEVLNNFRFHSMDSAGSLVDSCPSKGPEEVSSMEQNFPSGSIPPSDETLFTTLQNFGNSLRNDKQWGPLSCRQPVEEEILEIPDNIHEPVKEVRFAETLVKQSKKIANTNDFDLYAIPLVKLGNLFSSVERFTFGEANHQTEHRIVLVFGENTSKQMDFINCIANYVLAVEKEDKFRFQVTQLEAIYQVNCIKVYTFHHAEGYRVPYSLTVVAMPSNFSACDSELFNDQRTAKEFLEFLKDKDSIQELDMICNVTAVTDVSQQSFLSIFGNDVDGIVSTWQPISCVGDTSSWQETMQSFFASLAEKKKRSLRLTKQVLEERKQMEVTVDGLRPLIKVGCVKMEEISKTKKMIVFCQAQIQSSDEALEKFQVELTQKVDLPVGQYVNNCTQCYVTCGSNSSMKKENESMSSSNLTDSVIAESCSVCPGKCNSDMHAIQPFRWVYVKKEPVNLSDPANQRYEAEMKWKSIKSTGRDLVAVLQSDLVENGTMMLEQFQTIWRCIQRMNKIALRGNSFLTQRVFDLLYDAEQQLRQLEFDDGLECLKILEH</sequence>
<name>A0ABR0AYH4_9CRUS</name>
<protein>
    <submittedName>
        <fullName evidence="2">Uncharacterized protein</fullName>
    </submittedName>
</protein>